<protein>
    <submittedName>
        <fullName evidence="2">Class I SAM-dependent methyltransferase</fullName>
    </submittedName>
</protein>
<accession>A0ABP8U3H3</accession>
<keyword evidence="2" id="KW-0489">Methyltransferase</keyword>
<dbReference type="Gene3D" id="3.40.50.150">
    <property type="entry name" value="Vaccinia Virus protein VP39"/>
    <property type="match status" value="1"/>
</dbReference>
<sequence>MLDYDREAAGYDASRGGEARAVAAAEAVERLLPEDTRVVLDVACGTGIVTRRLTRPGRLVVGIDRSHGMAAVASTRLPGAVVLGDAARLPVGSDRTDAVVLIWLLHLLDDAAPVLAEAARVLRAGGALITTVDKDQAAFAVDSDVAAVTAAARRAYAPKGPDHVDRVVASAAGLGLRVVGETTFAGVGQGRSPRQWRERIMEGRIRWARAADPARIAEELSSLPDQEVARADPVYRLIALA</sequence>
<dbReference type="RefSeq" id="WP_345429530.1">
    <property type="nucleotide sequence ID" value="NZ_BAABHK010000001.1"/>
</dbReference>
<reference evidence="3" key="1">
    <citation type="journal article" date="2019" name="Int. J. Syst. Evol. Microbiol.">
        <title>The Global Catalogue of Microorganisms (GCM) 10K type strain sequencing project: providing services to taxonomists for standard genome sequencing and annotation.</title>
        <authorList>
            <consortium name="The Broad Institute Genomics Platform"/>
            <consortium name="The Broad Institute Genome Sequencing Center for Infectious Disease"/>
            <person name="Wu L."/>
            <person name="Ma J."/>
        </authorList>
    </citation>
    <scope>NUCLEOTIDE SEQUENCE [LARGE SCALE GENOMIC DNA]</scope>
    <source>
        <strain evidence="3">JCM 17939</strain>
    </source>
</reference>
<organism evidence="2 3">
    <name type="scientific">Actinoallomurus vinaceus</name>
    <dbReference type="NCBI Taxonomy" id="1080074"/>
    <lineage>
        <taxon>Bacteria</taxon>
        <taxon>Bacillati</taxon>
        <taxon>Actinomycetota</taxon>
        <taxon>Actinomycetes</taxon>
        <taxon>Streptosporangiales</taxon>
        <taxon>Thermomonosporaceae</taxon>
        <taxon>Actinoallomurus</taxon>
    </lineage>
</organism>
<dbReference type="CDD" id="cd02440">
    <property type="entry name" value="AdoMet_MTases"/>
    <property type="match status" value="1"/>
</dbReference>
<proteinExistence type="predicted"/>
<evidence type="ECO:0000259" key="1">
    <source>
        <dbReference type="Pfam" id="PF08241"/>
    </source>
</evidence>
<feature type="domain" description="Methyltransferase type 11" evidence="1">
    <location>
        <begin position="40"/>
        <end position="129"/>
    </location>
</feature>
<dbReference type="GO" id="GO:0032259">
    <property type="term" value="P:methylation"/>
    <property type="evidence" value="ECO:0007669"/>
    <property type="project" value="UniProtKB-KW"/>
</dbReference>
<dbReference type="Proteomes" id="UP001501442">
    <property type="component" value="Unassembled WGS sequence"/>
</dbReference>
<evidence type="ECO:0000313" key="3">
    <source>
        <dbReference type="Proteomes" id="UP001501442"/>
    </source>
</evidence>
<dbReference type="PANTHER" id="PTHR43591">
    <property type="entry name" value="METHYLTRANSFERASE"/>
    <property type="match status" value="1"/>
</dbReference>
<keyword evidence="2" id="KW-0808">Transferase</keyword>
<comment type="caution">
    <text evidence="2">The sequence shown here is derived from an EMBL/GenBank/DDBJ whole genome shotgun (WGS) entry which is preliminary data.</text>
</comment>
<dbReference type="EMBL" id="BAABHK010000001">
    <property type="protein sequence ID" value="GAA4621765.1"/>
    <property type="molecule type" value="Genomic_DNA"/>
</dbReference>
<keyword evidence="3" id="KW-1185">Reference proteome</keyword>
<dbReference type="InterPro" id="IPR013216">
    <property type="entry name" value="Methyltransf_11"/>
</dbReference>
<gene>
    <name evidence="2" type="ORF">GCM10023196_011340</name>
</gene>
<evidence type="ECO:0000313" key="2">
    <source>
        <dbReference type="EMBL" id="GAA4621765.1"/>
    </source>
</evidence>
<name>A0ABP8U3H3_9ACTN</name>
<dbReference type="SUPFAM" id="SSF53335">
    <property type="entry name" value="S-adenosyl-L-methionine-dependent methyltransferases"/>
    <property type="match status" value="1"/>
</dbReference>
<dbReference type="Pfam" id="PF08241">
    <property type="entry name" value="Methyltransf_11"/>
    <property type="match status" value="1"/>
</dbReference>
<dbReference type="InterPro" id="IPR029063">
    <property type="entry name" value="SAM-dependent_MTases_sf"/>
</dbReference>
<dbReference type="GO" id="GO:0008168">
    <property type="term" value="F:methyltransferase activity"/>
    <property type="evidence" value="ECO:0007669"/>
    <property type="project" value="UniProtKB-KW"/>
</dbReference>